<reference evidence="6 7" key="1">
    <citation type="submission" date="2019-12" db="EMBL/GenBank/DDBJ databases">
        <authorList>
            <person name="Li M."/>
        </authorList>
    </citation>
    <scope>NUCLEOTIDE SEQUENCE [LARGE SCALE GENOMIC DNA]</scope>
    <source>
        <strain evidence="6 7">GBMRC 2046</strain>
    </source>
</reference>
<dbReference type="Proteomes" id="UP000433101">
    <property type="component" value="Unassembled WGS sequence"/>
</dbReference>
<gene>
    <name evidence="6" type="ORF">GR183_08205</name>
</gene>
<protein>
    <submittedName>
        <fullName evidence="6">Group 1 truncated hemoglobin</fullName>
    </submittedName>
</protein>
<accession>A0A7X3LTL8</accession>
<keyword evidence="4 5" id="KW-0408">Iron</keyword>
<dbReference type="RefSeq" id="WP_160775125.1">
    <property type="nucleotide sequence ID" value="NZ_WUMV01000003.1"/>
</dbReference>
<dbReference type="EMBL" id="WUMV01000003">
    <property type="protein sequence ID" value="MXN64887.1"/>
    <property type="molecule type" value="Genomic_DNA"/>
</dbReference>
<keyword evidence="1" id="KW-0813">Transport</keyword>
<organism evidence="6 7">
    <name type="scientific">Stappia sediminis</name>
    <dbReference type="NCBI Taxonomy" id="2692190"/>
    <lineage>
        <taxon>Bacteria</taxon>
        <taxon>Pseudomonadati</taxon>
        <taxon>Pseudomonadota</taxon>
        <taxon>Alphaproteobacteria</taxon>
        <taxon>Hyphomicrobiales</taxon>
        <taxon>Stappiaceae</taxon>
        <taxon>Stappia</taxon>
    </lineage>
</organism>
<dbReference type="Gene3D" id="1.10.490.10">
    <property type="entry name" value="Globins"/>
    <property type="match status" value="1"/>
</dbReference>
<comment type="caution">
    <text evidence="6">The sequence shown here is derived from an EMBL/GenBank/DDBJ whole genome shotgun (WGS) entry which is preliminary data.</text>
</comment>
<evidence type="ECO:0000256" key="4">
    <source>
        <dbReference type="ARBA" id="ARBA00023004"/>
    </source>
</evidence>
<dbReference type="GO" id="GO:0019825">
    <property type="term" value="F:oxygen binding"/>
    <property type="evidence" value="ECO:0007669"/>
    <property type="project" value="InterPro"/>
</dbReference>
<dbReference type="GO" id="GO:0020037">
    <property type="term" value="F:heme binding"/>
    <property type="evidence" value="ECO:0007669"/>
    <property type="project" value="InterPro"/>
</dbReference>
<keyword evidence="2 5" id="KW-0349">Heme</keyword>
<feature type="binding site" description="distal binding residue" evidence="5">
    <location>
        <position position="71"/>
    </location>
    <ligand>
        <name>heme</name>
        <dbReference type="ChEBI" id="CHEBI:30413"/>
    </ligand>
    <ligandPart>
        <name>Fe</name>
        <dbReference type="ChEBI" id="CHEBI:18248"/>
    </ligandPart>
</feature>
<proteinExistence type="predicted"/>
<evidence type="ECO:0000256" key="3">
    <source>
        <dbReference type="ARBA" id="ARBA00022723"/>
    </source>
</evidence>
<dbReference type="InterPro" id="IPR001486">
    <property type="entry name" value="Hemoglobin_trunc"/>
</dbReference>
<keyword evidence="7" id="KW-1185">Reference proteome</keyword>
<dbReference type="GO" id="GO:0046872">
    <property type="term" value="F:metal ion binding"/>
    <property type="evidence" value="ECO:0007669"/>
    <property type="project" value="UniProtKB-KW"/>
</dbReference>
<evidence type="ECO:0000313" key="6">
    <source>
        <dbReference type="EMBL" id="MXN64887.1"/>
    </source>
</evidence>
<dbReference type="AlphaFoldDB" id="A0A7X3LTL8"/>
<evidence type="ECO:0000256" key="5">
    <source>
        <dbReference type="PIRSR" id="PIRSR601486-1"/>
    </source>
</evidence>
<dbReference type="InterPro" id="IPR009050">
    <property type="entry name" value="Globin-like_sf"/>
</dbReference>
<feature type="binding site" description="distal binding residue" evidence="5">
    <location>
        <position position="47"/>
    </location>
    <ligand>
        <name>heme</name>
        <dbReference type="ChEBI" id="CHEBI:30413"/>
    </ligand>
    <ligandPart>
        <name>Fe</name>
        <dbReference type="ChEBI" id="CHEBI:18248"/>
    </ligandPart>
</feature>
<sequence>MALPLFERLGGFAPVSKIVLLFYHKVEESEDLAEYFEDVEMGRLIDHQTKFIASLMGGPASYDDATLQRIHEPLEISEQAFDDMAELLQETLEDFDCSPEDVATVMHEFRRRRALVVHP</sequence>
<dbReference type="Pfam" id="PF01152">
    <property type="entry name" value="Bac_globin"/>
    <property type="match status" value="1"/>
</dbReference>
<evidence type="ECO:0000313" key="7">
    <source>
        <dbReference type="Proteomes" id="UP000433101"/>
    </source>
</evidence>
<evidence type="ECO:0000256" key="1">
    <source>
        <dbReference type="ARBA" id="ARBA00022448"/>
    </source>
</evidence>
<dbReference type="CDD" id="cd00454">
    <property type="entry name" value="TrHb1_N"/>
    <property type="match status" value="1"/>
</dbReference>
<name>A0A7X3LTL8_9HYPH</name>
<evidence type="ECO:0000256" key="2">
    <source>
        <dbReference type="ARBA" id="ARBA00022617"/>
    </source>
</evidence>
<dbReference type="InterPro" id="IPR012292">
    <property type="entry name" value="Globin/Proto"/>
</dbReference>
<dbReference type="SUPFAM" id="SSF46458">
    <property type="entry name" value="Globin-like"/>
    <property type="match status" value="1"/>
</dbReference>
<keyword evidence="3 5" id="KW-0479">Metal-binding</keyword>